<dbReference type="PANTHER" id="PTHR33317">
    <property type="entry name" value="POLYNUCLEOTIDYL TRANSFERASE, RIBONUCLEASE H-LIKE SUPERFAMILY PROTEIN"/>
    <property type="match status" value="1"/>
</dbReference>
<sequence>MSIQIILGFDFGIKNIGIAIGQLITGTTSPICSLKSKEGIPDWTKIGKIIKEWQPSAIVVGLPLNMDGTEQHITNCAKKFADYLNDKYSINVYMQDERLSTIEARSELFRCGGYSALIKKSIDSNSAAIILQDWIIGYLSK</sequence>
<dbReference type="RefSeq" id="WP_136130253.1">
    <property type="nucleotide sequence ID" value="NZ_PDKU01000003.1"/>
</dbReference>
<dbReference type="Pfam" id="PF03652">
    <property type="entry name" value="RuvX"/>
    <property type="match status" value="1"/>
</dbReference>
<protein>
    <recommendedName>
        <fullName evidence="5">Putative pre-16S rRNA nuclease</fullName>
        <ecNumber evidence="5">3.1.-.-</ecNumber>
    </recommendedName>
</protein>
<dbReference type="InterPro" id="IPR012337">
    <property type="entry name" value="RNaseH-like_sf"/>
</dbReference>
<dbReference type="AlphaFoldDB" id="A0A2P5SVV7"/>
<dbReference type="GO" id="GO:0004518">
    <property type="term" value="F:nuclease activity"/>
    <property type="evidence" value="ECO:0007669"/>
    <property type="project" value="UniProtKB-KW"/>
</dbReference>
<dbReference type="Gene3D" id="3.30.420.140">
    <property type="entry name" value="YqgF/RNase H-like domain"/>
    <property type="match status" value="1"/>
</dbReference>
<dbReference type="GO" id="GO:0000967">
    <property type="term" value="P:rRNA 5'-end processing"/>
    <property type="evidence" value="ECO:0007669"/>
    <property type="project" value="UniProtKB-UniRule"/>
</dbReference>
<dbReference type="EMBL" id="PDKU01000003">
    <property type="protein sequence ID" value="PPI86465.1"/>
    <property type="molecule type" value="Genomic_DNA"/>
</dbReference>
<dbReference type="GO" id="GO:0016788">
    <property type="term" value="F:hydrolase activity, acting on ester bonds"/>
    <property type="evidence" value="ECO:0007669"/>
    <property type="project" value="UniProtKB-UniRule"/>
</dbReference>
<comment type="caution">
    <text evidence="7">The sequence shown here is derived from an EMBL/GenBank/DDBJ whole genome shotgun (WGS) entry which is preliminary data.</text>
</comment>
<name>A0A2P5SVV7_9GAMM</name>
<dbReference type="HAMAP" id="MF_00651">
    <property type="entry name" value="Nuclease_YqgF"/>
    <property type="match status" value="1"/>
</dbReference>
<reference evidence="7 8" key="1">
    <citation type="journal article" date="2018" name="Genome Biol. Evol.">
        <title>Cladogenesis and Genomic Streamlining in Extracellular Endosymbionts of Tropical Stink Bugs.</title>
        <authorList>
            <person name="Otero-Bravo A."/>
            <person name="Goffredi S."/>
            <person name="Sabree Z.L."/>
        </authorList>
    </citation>
    <scope>NUCLEOTIDE SEQUENCE [LARGE SCALE GENOMIC DNA]</scope>
    <source>
        <strain evidence="7 8">SoEL</strain>
    </source>
</reference>
<dbReference type="CDD" id="cd16964">
    <property type="entry name" value="YqgF"/>
    <property type="match status" value="1"/>
</dbReference>
<feature type="domain" description="YqgF/RNase H-like" evidence="6">
    <location>
        <begin position="4"/>
        <end position="104"/>
    </location>
</feature>
<dbReference type="GO" id="GO:0005829">
    <property type="term" value="C:cytosol"/>
    <property type="evidence" value="ECO:0007669"/>
    <property type="project" value="TreeGrafter"/>
</dbReference>
<organism evidence="7 8">
    <name type="scientific">Candidatus Pantoea edessiphila</name>
    <dbReference type="NCBI Taxonomy" id="2044610"/>
    <lineage>
        <taxon>Bacteria</taxon>
        <taxon>Pseudomonadati</taxon>
        <taxon>Pseudomonadota</taxon>
        <taxon>Gammaproteobacteria</taxon>
        <taxon>Enterobacterales</taxon>
        <taxon>Erwiniaceae</taxon>
        <taxon>Pantoea</taxon>
    </lineage>
</organism>
<dbReference type="SMART" id="SM00732">
    <property type="entry name" value="YqgFc"/>
    <property type="match status" value="1"/>
</dbReference>
<dbReference type="SUPFAM" id="SSF53098">
    <property type="entry name" value="Ribonuclease H-like"/>
    <property type="match status" value="1"/>
</dbReference>
<evidence type="ECO:0000256" key="4">
    <source>
        <dbReference type="ARBA" id="ARBA00022801"/>
    </source>
</evidence>
<dbReference type="InterPro" id="IPR006641">
    <property type="entry name" value="YqgF/RNaseH-like_dom"/>
</dbReference>
<dbReference type="InterPro" id="IPR005227">
    <property type="entry name" value="YqgF"/>
</dbReference>
<evidence type="ECO:0000256" key="1">
    <source>
        <dbReference type="ARBA" id="ARBA00022490"/>
    </source>
</evidence>
<dbReference type="OrthoDB" id="9796140at2"/>
<keyword evidence="3 5" id="KW-0540">Nuclease</keyword>
<evidence type="ECO:0000313" key="8">
    <source>
        <dbReference type="Proteomes" id="UP000296144"/>
    </source>
</evidence>
<comment type="subcellular location">
    <subcellularLocation>
        <location evidence="5">Cytoplasm</location>
    </subcellularLocation>
</comment>
<dbReference type="PANTHER" id="PTHR33317:SF4">
    <property type="entry name" value="POLYNUCLEOTIDYL TRANSFERASE, RIBONUCLEASE H-LIKE SUPERFAMILY PROTEIN"/>
    <property type="match status" value="1"/>
</dbReference>
<keyword evidence="4 5" id="KW-0378">Hydrolase</keyword>
<dbReference type="InterPro" id="IPR037027">
    <property type="entry name" value="YqgF/RNaseH-like_dom_sf"/>
</dbReference>
<dbReference type="Proteomes" id="UP000296144">
    <property type="component" value="Unassembled WGS sequence"/>
</dbReference>
<keyword evidence="1 5" id="KW-0963">Cytoplasm</keyword>
<keyword evidence="2 5" id="KW-0690">Ribosome biogenesis</keyword>
<accession>A0A2P5SVV7</accession>
<evidence type="ECO:0000313" key="7">
    <source>
        <dbReference type="EMBL" id="PPI86465.1"/>
    </source>
</evidence>
<comment type="similarity">
    <text evidence="5">Belongs to the YqgF HJR family.</text>
</comment>
<keyword evidence="8" id="KW-1185">Reference proteome</keyword>
<dbReference type="NCBIfam" id="TIGR00250">
    <property type="entry name" value="RNAse_H_YqgF"/>
    <property type="match status" value="1"/>
</dbReference>
<gene>
    <name evidence="5" type="primary">yqgF</name>
    <name evidence="7" type="ORF">CRV10_02440</name>
</gene>
<evidence type="ECO:0000256" key="3">
    <source>
        <dbReference type="ARBA" id="ARBA00022722"/>
    </source>
</evidence>
<evidence type="ECO:0000259" key="6">
    <source>
        <dbReference type="SMART" id="SM00732"/>
    </source>
</evidence>
<comment type="function">
    <text evidence="5">Could be a nuclease involved in processing of the 5'-end of pre-16S rRNA.</text>
</comment>
<dbReference type="EC" id="3.1.-.-" evidence="5"/>
<proteinExistence type="inferred from homology"/>
<evidence type="ECO:0000256" key="2">
    <source>
        <dbReference type="ARBA" id="ARBA00022517"/>
    </source>
</evidence>
<evidence type="ECO:0000256" key="5">
    <source>
        <dbReference type="HAMAP-Rule" id="MF_00651"/>
    </source>
</evidence>